<accession>A0A7G7MDH0</accession>
<evidence type="ECO:0000313" key="7">
    <source>
        <dbReference type="Proteomes" id="UP000515728"/>
    </source>
</evidence>
<dbReference type="PANTHER" id="PTHR42788:SF13">
    <property type="entry name" value="ALIPHATIC SULFONATES IMPORT ATP-BINDING PROTEIN SSUB"/>
    <property type="match status" value="1"/>
</dbReference>
<dbReference type="Proteomes" id="UP000515728">
    <property type="component" value="Chromosome"/>
</dbReference>
<gene>
    <name evidence="6" type="ORF">H6H00_21860</name>
</gene>
<protein>
    <submittedName>
        <fullName evidence="6">ABC transporter ATP-binding protein</fullName>
    </submittedName>
</protein>
<keyword evidence="2" id="KW-0547">Nucleotide-binding</keyword>
<evidence type="ECO:0000313" key="6">
    <source>
        <dbReference type="EMBL" id="QNG50831.1"/>
    </source>
</evidence>
<dbReference type="AlphaFoldDB" id="A0A7G7MDH0"/>
<dbReference type="KEGG" id="ppel:H6H00_21860"/>
<keyword evidence="1" id="KW-0813">Transport</keyword>
<dbReference type="InterPro" id="IPR003593">
    <property type="entry name" value="AAA+_ATPase"/>
</dbReference>
<dbReference type="InterPro" id="IPR027417">
    <property type="entry name" value="P-loop_NTPase"/>
</dbReference>
<dbReference type="SMART" id="SM00382">
    <property type="entry name" value="AAA"/>
    <property type="match status" value="1"/>
</dbReference>
<proteinExistence type="predicted"/>
<dbReference type="GO" id="GO:0016887">
    <property type="term" value="F:ATP hydrolysis activity"/>
    <property type="evidence" value="ECO:0007669"/>
    <property type="project" value="InterPro"/>
</dbReference>
<evidence type="ECO:0000256" key="3">
    <source>
        <dbReference type="ARBA" id="ARBA00022840"/>
    </source>
</evidence>
<evidence type="ECO:0000256" key="1">
    <source>
        <dbReference type="ARBA" id="ARBA00022448"/>
    </source>
</evidence>
<keyword evidence="7" id="KW-1185">Reference proteome</keyword>
<dbReference type="SUPFAM" id="SSF52540">
    <property type="entry name" value="P-loop containing nucleoside triphosphate hydrolases"/>
    <property type="match status" value="1"/>
</dbReference>
<dbReference type="PROSITE" id="PS50893">
    <property type="entry name" value="ABC_TRANSPORTER_2"/>
    <property type="match status" value="1"/>
</dbReference>
<feature type="domain" description="ABC transporter" evidence="5">
    <location>
        <begin position="46"/>
        <end position="272"/>
    </location>
</feature>
<dbReference type="Gene3D" id="3.40.50.300">
    <property type="entry name" value="P-loop containing nucleotide triphosphate hydrolases"/>
    <property type="match status" value="1"/>
</dbReference>
<dbReference type="InterPro" id="IPR003439">
    <property type="entry name" value="ABC_transporter-like_ATP-bd"/>
</dbReference>
<keyword evidence="3 6" id="KW-0067">ATP-binding</keyword>
<dbReference type="CDD" id="cd03293">
    <property type="entry name" value="ABC_NrtD_SsuB_transporters"/>
    <property type="match status" value="1"/>
</dbReference>
<dbReference type="EMBL" id="CP060131">
    <property type="protein sequence ID" value="QNG50831.1"/>
    <property type="molecule type" value="Genomic_DNA"/>
</dbReference>
<evidence type="ECO:0000256" key="2">
    <source>
        <dbReference type="ARBA" id="ARBA00022741"/>
    </source>
</evidence>
<feature type="region of interest" description="Disordered" evidence="4">
    <location>
        <begin position="1"/>
        <end position="38"/>
    </location>
</feature>
<sequence>MISRPDRGSTSATSAAPPVGSDAPPHLRRPSPTGPLVTTRVPAVPVTLRALGRAFGDRPVLAGIDLDVAAGEVVALLGASGSGKSTLLRLVAGLDRPTAGEVLVDGTRVDGIENRAAVVFQEPRLLPWRTVAENVAFGLPDGTARAAGREEVARALDSVGLTAFAGHRPREVSGGMAQRTALARALVRRPGVLLLDEPFAALDALTRLRMQDLVDDLQRTSGATVLLVTHDVDEALQLADRAVVLSNDPAGAGIGHVLDVPGDRPRDRADPVLAALRVELLDRLGVPRHAPA</sequence>
<dbReference type="Pfam" id="PF00005">
    <property type="entry name" value="ABC_tran"/>
    <property type="match status" value="1"/>
</dbReference>
<name>A0A7G7MDH0_9PSEU</name>
<dbReference type="PANTHER" id="PTHR42788">
    <property type="entry name" value="TAURINE IMPORT ATP-BINDING PROTEIN-RELATED"/>
    <property type="match status" value="1"/>
</dbReference>
<dbReference type="InterPro" id="IPR050166">
    <property type="entry name" value="ABC_transporter_ATP-bind"/>
</dbReference>
<evidence type="ECO:0000256" key="4">
    <source>
        <dbReference type="SAM" id="MobiDB-lite"/>
    </source>
</evidence>
<reference evidence="6 7" key="1">
    <citation type="submission" date="2020-08" db="EMBL/GenBank/DDBJ databases">
        <authorList>
            <person name="Mo P."/>
        </authorList>
    </citation>
    <scope>NUCLEOTIDE SEQUENCE [LARGE SCALE GENOMIC DNA]</scope>
    <source>
        <strain evidence="6 7">CGMCC 4.1532</strain>
    </source>
</reference>
<organism evidence="6 7">
    <name type="scientific">Pseudonocardia petroleophila</name>
    <dbReference type="NCBI Taxonomy" id="37331"/>
    <lineage>
        <taxon>Bacteria</taxon>
        <taxon>Bacillati</taxon>
        <taxon>Actinomycetota</taxon>
        <taxon>Actinomycetes</taxon>
        <taxon>Pseudonocardiales</taxon>
        <taxon>Pseudonocardiaceae</taxon>
        <taxon>Pseudonocardia</taxon>
    </lineage>
</organism>
<evidence type="ECO:0000259" key="5">
    <source>
        <dbReference type="PROSITE" id="PS50893"/>
    </source>
</evidence>
<dbReference type="GO" id="GO:0005524">
    <property type="term" value="F:ATP binding"/>
    <property type="evidence" value="ECO:0007669"/>
    <property type="project" value="UniProtKB-KW"/>
</dbReference>